<feature type="domain" description="TY-Chap N-terminal" evidence="1">
    <location>
        <begin position="2"/>
        <end position="123"/>
    </location>
</feature>
<name>A0A317NR05_9NOCA</name>
<reference evidence="2 3" key="1">
    <citation type="submission" date="2018-05" db="EMBL/GenBank/DDBJ databases">
        <title>Genomic Encyclopedia of Type Strains, Phase IV (KMG-IV): sequencing the most valuable type-strain genomes for metagenomic binning, comparative biology and taxonomic classification.</title>
        <authorList>
            <person name="Goeker M."/>
        </authorList>
    </citation>
    <scope>NUCLEOTIDE SEQUENCE [LARGE SCALE GENOMIC DNA]</scope>
    <source>
        <strain evidence="2 3">DSM 44717</strain>
    </source>
</reference>
<dbReference type="EMBL" id="QGTL01000003">
    <property type="protein sequence ID" value="PWV77720.1"/>
    <property type="molecule type" value="Genomic_DNA"/>
</dbReference>
<keyword evidence="3" id="KW-1185">Reference proteome</keyword>
<evidence type="ECO:0000313" key="2">
    <source>
        <dbReference type="EMBL" id="PWV77720.1"/>
    </source>
</evidence>
<dbReference type="InterPro" id="IPR054344">
    <property type="entry name" value="TY-Chap_N"/>
</dbReference>
<sequence>MTDWTAFARGLAAELQGAPDSSVLVIGESTKPGERRFAQFLKTGSVISAELTGDEWLEPAFHTGDDGVRAITEAGWNQPNEEHMGNWWIEFPWTATTDDYQHLAALTVTGLRDGFGIESPAQLVYRGWVERAGNARLHLPGLGIRDET</sequence>
<gene>
    <name evidence="2" type="ORF">DFR69_103319</name>
</gene>
<dbReference type="Proteomes" id="UP000246410">
    <property type="component" value="Unassembled WGS sequence"/>
</dbReference>
<comment type="caution">
    <text evidence="2">The sequence shown here is derived from an EMBL/GenBank/DDBJ whole genome shotgun (WGS) entry which is preliminary data.</text>
</comment>
<protein>
    <recommendedName>
        <fullName evidence="1">TY-Chap N-terminal domain-containing protein</fullName>
    </recommendedName>
</protein>
<evidence type="ECO:0000313" key="3">
    <source>
        <dbReference type="Proteomes" id="UP000246410"/>
    </source>
</evidence>
<proteinExistence type="predicted"/>
<organism evidence="2 3">
    <name type="scientific">Nocardia neocaledoniensis</name>
    <dbReference type="NCBI Taxonomy" id="236511"/>
    <lineage>
        <taxon>Bacteria</taxon>
        <taxon>Bacillati</taxon>
        <taxon>Actinomycetota</taxon>
        <taxon>Actinomycetes</taxon>
        <taxon>Mycobacteriales</taxon>
        <taxon>Nocardiaceae</taxon>
        <taxon>Nocardia</taxon>
    </lineage>
</organism>
<dbReference type="AlphaFoldDB" id="A0A317NR05"/>
<evidence type="ECO:0000259" key="1">
    <source>
        <dbReference type="Pfam" id="PF22552"/>
    </source>
</evidence>
<accession>A0A317NR05</accession>
<dbReference type="Pfam" id="PF22552">
    <property type="entry name" value="TY-Chap3"/>
    <property type="match status" value="1"/>
</dbReference>
<dbReference type="RefSeq" id="WP_110037173.1">
    <property type="nucleotide sequence ID" value="NZ_QGTL01000003.1"/>
</dbReference>